<dbReference type="GO" id="GO:0019748">
    <property type="term" value="P:secondary metabolic process"/>
    <property type="evidence" value="ECO:0007669"/>
    <property type="project" value="TreeGrafter"/>
</dbReference>
<dbReference type="GO" id="GO:0016787">
    <property type="term" value="F:hydrolase activity"/>
    <property type="evidence" value="ECO:0007669"/>
    <property type="project" value="UniProtKB-KW"/>
</dbReference>
<dbReference type="Proteomes" id="UP000318093">
    <property type="component" value="Unassembled WGS sequence"/>
</dbReference>
<evidence type="ECO:0000256" key="1">
    <source>
        <dbReference type="ARBA" id="ARBA00023239"/>
    </source>
</evidence>
<name>A0A537JDF2_9BACT</name>
<dbReference type="AlphaFoldDB" id="A0A537JDF2"/>
<proteinExistence type="predicted"/>
<protein>
    <submittedName>
        <fullName evidence="4">Amidohydrolase</fullName>
    </submittedName>
</protein>
<dbReference type="Gene3D" id="3.20.20.140">
    <property type="entry name" value="Metal-dependent hydrolases"/>
    <property type="match status" value="1"/>
</dbReference>
<dbReference type="InterPro" id="IPR032465">
    <property type="entry name" value="ACMSD"/>
</dbReference>
<dbReference type="Pfam" id="PF04909">
    <property type="entry name" value="Amidohydro_2"/>
    <property type="match status" value="1"/>
</dbReference>
<feature type="domain" description="Amidohydrolase-related" evidence="3">
    <location>
        <begin position="72"/>
        <end position="394"/>
    </location>
</feature>
<reference evidence="4 5" key="1">
    <citation type="journal article" date="2019" name="Nat. Microbiol.">
        <title>Mediterranean grassland soil C-N compound turnover is dependent on rainfall and depth, and is mediated by genomically divergent microorganisms.</title>
        <authorList>
            <person name="Diamond S."/>
            <person name="Andeer P.F."/>
            <person name="Li Z."/>
            <person name="Crits-Christoph A."/>
            <person name="Burstein D."/>
            <person name="Anantharaman K."/>
            <person name="Lane K.R."/>
            <person name="Thomas B.C."/>
            <person name="Pan C."/>
            <person name="Northen T.R."/>
            <person name="Banfield J.F."/>
        </authorList>
    </citation>
    <scope>NUCLEOTIDE SEQUENCE [LARGE SCALE GENOMIC DNA]</scope>
    <source>
        <strain evidence="4">NP_6</strain>
    </source>
</reference>
<feature type="region of interest" description="Disordered" evidence="2">
    <location>
        <begin position="23"/>
        <end position="47"/>
    </location>
</feature>
<dbReference type="GO" id="GO:0016831">
    <property type="term" value="F:carboxy-lyase activity"/>
    <property type="evidence" value="ECO:0007669"/>
    <property type="project" value="InterPro"/>
</dbReference>
<accession>A0A537JDF2</accession>
<evidence type="ECO:0000313" key="4">
    <source>
        <dbReference type="EMBL" id="TMI81561.1"/>
    </source>
</evidence>
<comment type="caution">
    <text evidence="4">The sequence shown here is derived from an EMBL/GenBank/DDBJ whole genome shotgun (WGS) entry which is preliminary data.</text>
</comment>
<dbReference type="PANTHER" id="PTHR21240">
    <property type="entry name" value="2-AMINO-3-CARBOXYLMUCONATE-6-SEMIALDEHYDE DECARBOXYLASE"/>
    <property type="match status" value="1"/>
</dbReference>
<dbReference type="InterPro" id="IPR006680">
    <property type="entry name" value="Amidohydro-rel"/>
</dbReference>
<evidence type="ECO:0000313" key="5">
    <source>
        <dbReference type="Proteomes" id="UP000318093"/>
    </source>
</evidence>
<dbReference type="EMBL" id="VBAN01000201">
    <property type="protein sequence ID" value="TMI81561.1"/>
    <property type="molecule type" value="Genomic_DNA"/>
</dbReference>
<keyword evidence="4" id="KW-0378">Hydrolase</keyword>
<sequence length="398" mass="43418">MDLPGLLAEIPGRTEAEHVLRHRDVRRPPGTGADGAAGGEPGRHRPGLRDLHALRARGGYAEVRRPRGRAVVDVHSHFFPDRFLRALMREGAAHGARVEDRGGERLVWSSPHQVARIGPVFYDVPARLQAMDRWGIGLQALSLSPPMLYWAPPALGRELARTFNEELEAICRAHPDRFVALATLPLQDVDGTVAEVERAARAGCRGVYVGTNVNGRYLDAVEFAPLYDAAARLGLPVFTHPLNNAGEDRMDRWHLGNSVGNPGETALAAARLIMSGTLDRHPRLALVLAHGGGSLPFIAGRMDHAYNVRPECRAAIPQRPSSYLRRLYFDTITHGDGALALLIRTAGPGRVLLGTDHPYDMADPAPVRRLRRAGLSSTAVEAISRRNARRLLRLDGAA</sequence>
<evidence type="ECO:0000259" key="3">
    <source>
        <dbReference type="Pfam" id="PF04909"/>
    </source>
</evidence>
<dbReference type="SUPFAM" id="SSF51556">
    <property type="entry name" value="Metallo-dependent hydrolases"/>
    <property type="match status" value="1"/>
</dbReference>
<gene>
    <name evidence="4" type="ORF">E6H03_06815</name>
</gene>
<dbReference type="InterPro" id="IPR032466">
    <property type="entry name" value="Metal_Hydrolase"/>
</dbReference>
<dbReference type="GO" id="GO:0005737">
    <property type="term" value="C:cytoplasm"/>
    <property type="evidence" value="ECO:0007669"/>
    <property type="project" value="TreeGrafter"/>
</dbReference>
<organism evidence="4 5">
    <name type="scientific">Candidatus Segetimicrobium genomatis</name>
    <dbReference type="NCBI Taxonomy" id="2569760"/>
    <lineage>
        <taxon>Bacteria</taxon>
        <taxon>Bacillati</taxon>
        <taxon>Candidatus Sysuimicrobiota</taxon>
        <taxon>Candidatus Sysuimicrobiia</taxon>
        <taxon>Candidatus Sysuimicrobiales</taxon>
        <taxon>Candidatus Segetimicrobiaceae</taxon>
        <taxon>Candidatus Segetimicrobium</taxon>
    </lineage>
</organism>
<keyword evidence="1" id="KW-0456">Lyase</keyword>
<dbReference type="PANTHER" id="PTHR21240:SF28">
    <property type="entry name" value="ISO-OROTATE DECARBOXYLASE (EUROFUNG)"/>
    <property type="match status" value="1"/>
</dbReference>
<evidence type="ECO:0000256" key="2">
    <source>
        <dbReference type="SAM" id="MobiDB-lite"/>
    </source>
</evidence>